<evidence type="ECO:0000259" key="1">
    <source>
        <dbReference type="Pfam" id="PF01408"/>
    </source>
</evidence>
<sequence length="423" mass="47054">MSQPIEAVLVGAGNRGFLAYGTYALRFPEDVRFVAVAEPHDGRRTRFAQAHNIPPDRQFRSWEELAEHPPLAPALVNATMDRQHYPSTLAFLEAGYHVLLEKPMATTPEHCIALARTAERYGRILQIAHVLRYAPFFRKVYELVRSGRLGEIVSVDWRENLSYFHFAHSFVRGNWANTERASPMILTKCCHDLDLLVWILDRHCERVSSFGSLTHFTPDKAGPEIPERCTDGCPIADDCPYYAPRIYLERAPNSALRHAVSPDPSPEAILHALRTGPYGRCVYRCDNTAVDHQVVLLEFEGKLAVSLTMQGCSHVEGRTVRIDGTRATLLGNESRRELLVADHLTGETELIRLPEPVGGHGGGDVGLMRTFVRAVRGEVASVLTTARQSVESHLIAFAAEEARLSGKVVGMDLYGQLVGRSQA</sequence>
<dbReference type="Pfam" id="PF01408">
    <property type="entry name" value="GFO_IDH_MocA"/>
    <property type="match status" value="1"/>
</dbReference>
<dbReference type="Gene3D" id="3.40.50.720">
    <property type="entry name" value="NAD(P)-binding Rossmann-like Domain"/>
    <property type="match status" value="1"/>
</dbReference>
<feature type="domain" description="Gfo/Idh/MocA-like oxidoreductase C-terminal" evidence="2">
    <location>
        <begin position="142"/>
        <end position="409"/>
    </location>
</feature>
<dbReference type="PANTHER" id="PTHR43377">
    <property type="entry name" value="BILIVERDIN REDUCTASE A"/>
    <property type="match status" value="1"/>
</dbReference>
<dbReference type="Gene3D" id="3.30.360.10">
    <property type="entry name" value="Dihydrodipicolinate Reductase, domain 2"/>
    <property type="match status" value="1"/>
</dbReference>
<feature type="domain" description="Gfo/Idh/MocA-like oxidoreductase N-terminal" evidence="1">
    <location>
        <begin position="6"/>
        <end position="129"/>
    </location>
</feature>
<dbReference type="InterPro" id="IPR051450">
    <property type="entry name" value="Gfo/Idh/MocA_Oxidoreductases"/>
</dbReference>
<comment type="caution">
    <text evidence="3">The sequence shown here is derived from an EMBL/GenBank/DDBJ whole genome shotgun (WGS) entry which is preliminary data.</text>
</comment>
<dbReference type="GO" id="GO:0000166">
    <property type="term" value="F:nucleotide binding"/>
    <property type="evidence" value="ECO:0007669"/>
    <property type="project" value="InterPro"/>
</dbReference>
<accession>A0A7C2WGF8</accession>
<dbReference type="SUPFAM" id="SSF51735">
    <property type="entry name" value="NAD(P)-binding Rossmann-fold domains"/>
    <property type="match status" value="1"/>
</dbReference>
<dbReference type="EMBL" id="DSID01000142">
    <property type="protein sequence ID" value="HEX69966.1"/>
    <property type="molecule type" value="Genomic_DNA"/>
</dbReference>
<dbReference type="InterPro" id="IPR036291">
    <property type="entry name" value="NAD(P)-bd_dom_sf"/>
</dbReference>
<dbReference type="PANTHER" id="PTHR43377:SF2">
    <property type="entry name" value="BINDING ROSSMANN FOLD OXIDOREDUCTASE, PUTATIVE (AFU_ORTHOLOGUE AFUA_4G00560)-RELATED"/>
    <property type="match status" value="1"/>
</dbReference>
<reference evidence="3" key="1">
    <citation type="journal article" date="2020" name="mSystems">
        <title>Genome- and Community-Level Interaction Insights into Carbon Utilization and Element Cycling Functions of Hydrothermarchaeota in Hydrothermal Sediment.</title>
        <authorList>
            <person name="Zhou Z."/>
            <person name="Liu Y."/>
            <person name="Xu W."/>
            <person name="Pan J."/>
            <person name="Luo Z.H."/>
            <person name="Li M."/>
        </authorList>
    </citation>
    <scope>NUCLEOTIDE SEQUENCE [LARGE SCALE GENOMIC DNA]</scope>
    <source>
        <strain evidence="3">SpSt-192</strain>
    </source>
</reference>
<proteinExistence type="predicted"/>
<gene>
    <name evidence="3" type="ORF">ENP13_01810</name>
</gene>
<dbReference type="InterPro" id="IPR004104">
    <property type="entry name" value="Gfo/Idh/MocA-like_OxRdtase_C"/>
</dbReference>
<protein>
    <submittedName>
        <fullName evidence="3">Gfo/Idh/MocA family oxidoreductase</fullName>
    </submittedName>
</protein>
<dbReference type="AlphaFoldDB" id="A0A7C2WGF8"/>
<dbReference type="InterPro" id="IPR000683">
    <property type="entry name" value="Gfo/Idh/MocA-like_OxRdtase_N"/>
</dbReference>
<dbReference type="Pfam" id="PF02894">
    <property type="entry name" value="GFO_IDH_MocA_C"/>
    <property type="match status" value="1"/>
</dbReference>
<dbReference type="SUPFAM" id="SSF55347">
    <property type="entry name" value="Glyceraldehyde-3-phosphate dehydrogenase-like, C-terminal domain"/>
    <property type="match status" value="1"/>
</dbReference>
<name>A0A7C2WGF8_9BACT</name>
<evidence type="ECO:0000259" key="2">
    <source>
        <dbReference type="Pfam" id="PF02894"/>
    </source>
</evidence>
<organism evidence="3">
    <name type="scientific">Thermorudis sp</name>
    <dbReference type="NCBI Taxonomy" id="1969470"/>
    <lineage>
        <taxon>Bacteria</taxon>
        <taxon>Pseudomonadati</taxon>
        <taxon>Thermomicrobiota</taxon>
        <taxon>Thermomicrobia</taxon>
        <taxon>Thermomicrobia incertae sedis</taxon>
        <taxon>Thermorudis</taxon>
    </lineage>
</organism>
<evidence type="ECO:0000313" key="3">
    <source>
        <dbReference type="EMBL" id="HEX69966.1"/>
    </source>
</evidence>